<name>A0A0C1USU9_9CYAN</name>
<keyword evidence="2" id="KW-0255">Endonuclease</keyword>
<dbReference type="EMBL" id="JTHE02000003">
    <property type="protein sequence ID" value="NEV69283.1"/>
    <property type="molecule type" value="Genomic_DNA"/>
</dbReference>
<evidence type="ECO:0000259" key="1">
    <source>
        <dbReference type="Pfam" id="PF20282"/>
    </source>
</evidence>
<reference evidence="2" key="2">
    <citation type="journal article" date="2015" name="Genome Announc.">
        <title>Draft Genome Sequence of Filamentous Marine Cyanobacterium Lyngbya confervoides Strain BDU141951.</title>
        <authorList>
            <person name="Chandrababunaidu M.M."/>
            <person name="Sen D."/>
            <person name="Tripathy S."/>
        </authorList>
    </citation>
    <scope>NUCLEOTIDE SEQUENCE</scope>
    <source>
        <strain evidence="2">BDU141951</strain>
    </source>
</reference>
<dbReference type="GO" id="GO:0004519">
    <property type="term" value="F:endonuclease activity"/>
    <property type="evidence" value="ECO:0007669"/>
    <property type="project" value="UniProtKB-KW"/>
</dbReference>
<keyword evidence="2" id="KW-0540">Nuclease</keyword>
<dbReference type="AlphaFoldDB" id="A0A0C1USU9"/>
<comment type="caution">
    <text evidence="2">The sequence shown here is derived from an EMBL/GenBank/DDBJ whole genome shotgun (WGS) entry which is preliminary data.</text>
</comment>
<protein>
    <submittedName>
        <fullName evidence="2">Restriction endonuclease</fullName>
    </submittedName>
</protein>
<reference evidence="2" key="3">
    <citation type="submission" date="2020-02" db="EMBL/GenBank/DDBJ databases">
        <authorList>
            <person name="Sarangi A.N."/>
            <person name="Ghosh S."/>
            <person name="Mukherjee M."/>
            <person name="Tripathy S."/>
        </authorList>
    </citation>
    <scope>NUCLEOTIDE SEQUENCE</scope>
    <source>
        <strain evidence="2">BDU141951</strain>
    </source>
</reference>
<organism evidence="2">
    <name type="scientific">Lyngbya confervoides BDU141951</name>
    <dbReference type="NCBI Taxonomy" id="1574623"/>
    <lineage>
        <taxon>Bacteria</taxon>
        <taxon>Bacillati</taxon>
        <taxon>Cyanobacteriota</taxon>
        <taxon>Cyanophyceae</taxon>
        <taxon>Oscillatoriophycideae</taxon>
        <taxon>Oscillatoriales</taxon>
        <taxon>Microcoleaceae</taxon>
        <taxon>Lyngbya</taxon>
    </lineage>
</organism>
<dbReference type="InterPro" id="IPR046914">
    <property type="entry name" value="ABC-3C_CTD6"/>
</dbReference>
<proteinExistence type="predicted"/>
<dbReference type="Pfam" id="PF20282">
    <property type="entry name" value="CTD6"/>
    <property type="match status" value="1"/>
</dbReference>
<keyword evidence="2" id="KW-0378">Hydrolase</keyword>
<evidence type="ECO:0000313" key="2">
    <source>
        <dbReference type="EMBL" id="NEV69283.1"/>
    </source>
</evidence>
<feature type="domain" description="ABC-three component systems C-terminal" evidence="1">
    <location>
        <begin position="233"/>
        <end position="363"/>
    </location>
</feature>
<accession>A0A0C1USU9</accession>
<reference evidence="2" key="1">
    <citation type="submission" date="2014-11" db="EMBL/GenBank/DDBJ databases">
        <authorList>
            <person name="Malar M.C."/>
            <person name="Sen D."/>
            <person name="Tripathy S."/>
        </authorList>
    </citation>
    <scope>NUCLEOTIDE SEQUENCE</scope>
    <source>
        <strain evidence="2">BDU141951</strain>
    </source>
</reference>
<gene>
    <name evidence="2" type="ORF">QQ91_019480</name>
</gene>
<sequence>MISDEDMRPISPQPPLGNPSADHVMNGIPIPKEMRLVNSSPEEWEAFIEEWASAGTVGSYKRIRRHSGSGDMGIDVAGYVDDDGLSGVWDNFQCKRYATSLSPSMVWVEFGKIIYYSFKNQYAPPRRYFFVAPKGVGTTLSKLMDNPAELKESIKNNWETYCLNKITTTANIPLEGDLLDWFEDFDFSIFSYKTAVELIKEHATTPFHSVRFGGGLDLRPAPDTPPETPTEKESRYIRQIFDAYSEHLSIDINSASDISSSLKPELNNHMLRQRERFYSAESLRVFARDTVPPGTFDRLQSEILDGVIDICEDTHPDGLTRMNEVIRESTRIALTSNPLVTVTETKDRQGICHQLANDDKLIWVPSGKEV</sequence>